<name>A0A286ULJ8_9AGAM</name>
<evidence type="ECO:0000256" key="1">
    <source>
        <dbReference type="ARBA" id="ARBA00006854"/>
    </source>
</evidence>
<dbReference type="InterPro" id="IPR011989">
    <property type="entry name" value="ARM-like"/>
</dbReference>
<feature type="region of interest" description="Disordered" evidence="2">
    <location>
        <begin position="815"/>
        <end position="844"/>
    </location>
</feature>
<feature type="compositionally biased region" description="Polar residues" evidence="2">
    <location>
        <begin position="90"/>
        <end position="99"/>
    </location>
</feature>
<dbReference type="InterPro" id="IPR039874">
    <property type="entry name" value="WAPL"/>
</dbReference>
<reference evidence="4 5" key="1">
    <citation type="journal article" date="2017" name="Mol. Ecol.">
        <title>Comparative and population genomic landscape of Phellinus noxius: A hypervariable fungus causing root rot in trees.</title>
        <authorList>
            <person name="Chung C.L."/>
            <person name="Lee T.J."/>
            <person name="Akiba M."/>
            <person name="Lee H.H."/>
            <person name="Kuo T.H."/>
            <person name="Liu D."/>
            <person name="Ke H.M."/>
            <person name="Yokoi T."/>
            <person name="Roa M.B."/>
            <person name="Lu M.J."/>
            <person name="Chang Y.Y."/>
            <person name="Ann P.J."/>
            <person name="Tsai J.N."/>
            <person name="Chen C.Y."/>
            <person name="Tzean S.S."/>
            <person name="Ota Y."/>
            <person name="Hattori T."/>
            <person name="Sahashi N."/>
            <person name="Liou R.F."/>
            <person name="Kikuchi T."/>
            <person name="Tsai I.J."/>
        </authorList>
    </citation>
    <scope>NUCLEOTIDE SEQUENCE [LARGE SCALE GENOMIC DNA]</scope>
    <source>
        <strain evidence="4 5">FFPRI411160</strain>
    </source>
</reference>
<dbReference type="OrthoDB" id="78088at2759"/>
<dbReference type="InterPro" id="IPR022771">
    <property type="entry name" value="WAPL_C"/>
</dbReference>
<comment type="caution">
    <text evidence="4">The sequence shown here is derived from an EMBL/GenBank/DDBJ whole genome shotgun (WGS) entry which is preliminary data.</text>
</comment>
<dbReference type="STRING" id="2282107.A0A286ULJ8"/>
<comment type="similarity">
    <text evidence="1">Belongs to the WAPL family.</text>
</comment>
<evidence type="ECO:0000313" key="5">
    <source>
        <dbReference type="Proteomes" id="UP000217199"/>
    </source>
</evidence>
<gene>
    <name evidence="4" type="ORF">PNOK_0309000</name>
</gene>
<feature type="domain" description="Wings apart-like protein C-terminal" evidence="3">
    <location>
        <begin position="334"/>
        <end position="683"/>
    </location>
</feature>
<organism evidence="4 5">
    <name type="scientific">Pyrrhoderma noxium</name>
    <dbReference type="NCBI Taxonomy" id="2282107"/>
    <lineage>
        <taxon>Eukaryota</taxon>
        <taxon>Fungi</taxon>
        <taxon>Dikarya</taxon>
        <taxon>Basidiomycota</taxon>
        <taxon>Agaricomycotina</taxon>
        <taxon>Agaricomycetes</taxon>
        <taxon>Hymenochaetales</taxon>
        <taxon>Hymenochaetaceae</taxon>
        <taxon>Pyrrhoderma</taxon>
    </lineage>
</organism>
<dbReference type="Proteomes" id="UP000217199">
    <property type="component" value="Unassembled WGS sequence"/>
</dbReference>
<keyword evidence="5" id="KW-1185">Reference proteome</keyword>
<feature type="compositionally biased region" description="Basic and acidic residues" evidence="2">
    <location>
        <begin position="117"/>
        <end position="134"/>
    </location>
</feature>
<feature type="compositionally biased region" description="Basic and acidic residues" evidence="2">
    <location>
        <begin position="100"/>
        <end position="109"/>
    </location>
</feature>
<dbReference type="PANTHER" id="PTHR22100:SF13">
    <property type="entry name" value="WINGS APART-LIKE PROTEIN HOMOLOG"/>
    <property type="match status" value="1"/>
</dbReference>
<sequence length="872" mass="96596">MSSARPVKTYSRRHLLKTPDRTASPAHREKSGVSSNLLSDDDDDDDEPPRKRRTLIDPSLNDDETSASVTPINRSSSRRSSVSRKTRYSQEVSTAPSSSHEGEMKETRMNRSANRNKSLDKIERFPTVSRERTHSPGPSSSKLLSTPKKPKDLSSVFDIISPQKTSRKNAGPLKRSSSQSTVKGRMLTRTRTESSLDLSPTKPDLTPKSHSITYHHSQSVVDFSQTEEETQSPSISSSQQRQREKANSGKTYAGKSRSFLVALPTSSLATGSGRSSFSQSNFVDEDEDDYLRDSYSDLRKRYGVDNSENDALTAGENESGHVEEGLSLYNPLFSITDLRSKGESRRFHDEVSYLFEGLEPSGAISVRRSSAFDIVVKLCDLEFWRKAKAADLLTEIWDKFRAAGAGSGDKVLDCILCCFVALASEDFRDISSLAEKEDFVQTLIRLLDTHSINDPLSTIPNERLKLSKPEKMCLSRLRDTVSTKTTIVHDDCQPSSRLLLSRALSAYPSPAFPHLSFILKSMVGDLSSVSNRITAYKSGLPLLPDTSQTSHEKLCLEHIHNCLTILDLYLIEIETPDKPVLSKEYLLEHYPSLPAAFINLITLADIVNRNDFSDSLRSEADHCCELAFRVLINLTNGNKSWSEVIMELSEKKDVNESDYLETYSRAMDHLCLALAFLTNLLQEGSELVFSLHNTMYDSTCEGQRTCLTGCQCANRANAIICVVNMYNSLLQYKDEDMLPDLLFLRGHLAVLVGLLLLQLNRSNEQQGAQEIRETIFSGLPGPSGAWPRKLDKLLENVVEFSSLFASLTNQISKNGCGDDESGGVGEGEGGDEGDTSSFDKNHKAQLSASRANSSIGVVTEVIASLKALRSTL</sequence>
<feature type="compositionally biased region" description="Low complexity" evidence="2">
    <location>
        <begin position="231"/>
        <end position="240"/>
    </location>
</feature>
<dbReference type="Gene3D" id="1.25.10.10">
    <property type="entry name" value="Leucine-rich Repeat Variant"/>
    <property type="match status" value="1"/>
</dbReference>
<feature type="compositionally biased region" description="Low complexity" evidence="2">
    <location>
        <begin position="135"/>
        <end position="147"/>
    </location>
</feature>
<accession>A0A286ULJ8</accession>
<evidence type="ECO:0000313" key="4">
    <source>
        <dbReference type="EMBL" id="PAV20463.1"/>
    </source>
</evidence>
<evidence type="ECO:0000259" key="3">
    <source>
        <dbReference type="Pfam" id="PF07814"/>
    </source>
</evidence>
<feature type="compositionally biased region" description="Polar residues" evidence="2">
    <location>
        <begin position="208"/>
        <end position="223"/>
    </location>
</feature>
<dbReference type="AlphaFoldDB" id="A0A286ULJ8"/>
<feature type="region of interest" description="Disordered" evidence="2">
    <location>
        <begin position="1"/>
        <end position="252"/>
    </location>
</feature>
<dbReference type="InParanoid" id="A0A286ULJ8"/>
<dbReference type="Pfam" id="PF07814">
    <property type="entry name" value="WAPL"/>
    <property type="match status" value="1"/>
</dbReference>
<proteinExistence type="inferred from homology"/>
<dbReference type="EMBL" id="NBII01000003">
    <property type="protein sequence ID" value="PAV20463.1"/>
    <property type="molecule type" value="Genomic_DNA"/>
</dbReference>
<evidence type="ECO:0000256" key="2">
    <source>
        <dbReference type="SAM" id="MobiDB-lite"/>
    </source>
</evidence>
<dbReference type="PANTHER" id="PTHR22100">
    <property type="entry name" value="WINGS APART-LIKE PROTEIN HOMOLOG"/>
    <property type="match status" value="1"/>
</dbReference>
<protein>
    <recommendedName>
        <fullName evidence="3">Wings apart-like protein C-terminal domain-containing protein</fullName>
    </recommendedName>
</protein>